<sequence length="61" mass="6550">MKLKPTLGTILTLVGIIGLVFAVIGQITSYISRSAFTGVTILGCIIFFAGVTLLRDQLEHK</sequence>
<feature type="transmembrane region" description="Helical" evidence="1">
    <location>
        <begin position="7"/>
        <end position="28"/>
    </location>
</feature>
<protein>
    <recommendedName>
        <fullName evidence="4">Phosphatidate cytidylyltransferase</fullName>
    </recommendedName>
</protein>
<dbReference type="EMBL" id="JABFCR010000031">
    <property type="protein sequence ID" value="NNU34087.1"/>
    <property type="molecule type" value="Genomic_DNA"/>
</dbReference>
<gene>
    <name evidence="2" type="ORF">HK413_07890</name>
</gene>
<name>A0ABX1W721_9SPHI</name>
<evidence type="ECO:0008006" key="4">
    <source>
        <dbReference type="Google" id="ProtNLM"/>
    </source>
</evidence>
<organism evidence="2 3">
    <name type="scientific">Mucilaginibacter humi</name>
    <dbReference type="NCBI Taxonomy" id="2732510"/>
    <lineage>
        <taxon>Bacteria</taxon>
        <taxon>Pseudomonadati</taxon>
        <taxon>Bacteroidota</taxon>
        <taxon>Sphingobacteriia</taxon>
        <taxon>Sphingobacteriales</taxon>
        <taxon>Sphingobacteriaceae</taxon>
        <taxon>Mucilaginibacter</taxon>
    </lineage>
</organism>
<feature type="transmembrane region" description="Helical" evidence="1">
    <location>
        <begin position="34"/>
        <end position="54"/>
    </location>
</feature>
<accession>A0ABX1W721</accession>
<dbReference type="Proteomes" id="UP000566071">
    <property type="component" value="Unassembled WGS sequence"/>
</dbReference>
<keyword evidence="1" id="KW-0812">Transmembrane</keyword>
<keyword evidence="1" id="KW-0472">Membrane</keyword>
<keyword evidence="1" id="KW-1133">Transmembrane helix</keyword>
<evidence type="ECO:0000313" key="3">
    <source>
        <dbReference type="Proteomes" id="UP000566071"/>
    </source>
</evidence>
<evidence type="ECO:0000256" key="1">
    <source>
        <dbReference type="SAM" id="Phobius"/>
    </source>
</evidence>
<reference evidence="2 3" key="1">
    <citation type="submission" date="2020-05" db="EMBL/GenBank/DDBJ databases">
        <authorList>
            <person name="Khan S.A."/>
            <person name="Jeon C.O."/>
            <person name="Chun B.H."/>
        </authorList>
    </citation>
    <scope>NUCLEOTIDE SEQUENCE [LARGE SCALE GENOMIC DNA]</scope>
    <source>
        <strain evidence="2 3">S1162</strain>
    </source>
</reference>
<proteinExistence type="predicted"/>
<comment type="caution">
    <text evidence="2">The sequence shown here is derived from an EMBL/GenBank/DDBJ whole genome shotgun (WGS) entry which is preliminary data.</text>
</comment>
<dbReference type="RefSeq" id="WP_175269772.1">
    <property type="nucleotide sequence ID" value="NZ_JABFCR010000031.1"/>
</dbReference>
<evidence type="ECO:0000313" key="2">
    <source>
        <dbReference type="EMBL" id="NNU34087.1"/>
    </source>
</evidence>
<keyword evidence="3" id="KW-1185">Reference proteome</keyword>